<feature type="transmembrane region" description="Helical" evidence="9">
    <location>
        <begin position="183"/>
        <end position="207"/>
    </location>
</feature>
<dbReference type="Pfam" id="PF02254">
    <property type="entry name" value="TrkA_N"/>
    <property type="match status" value="1"/>
</dbReference>
<organism evidence="11 12">
    <name type="scientific">Proteus myxofaciens ATCC 19692</name>
    <dbReference type="NCBI Taxonomy" id="1354337"/>
    <lineage>
        <taxon>Bacteria</taxon>
        <taxon>Pseudomonadati</taxon>
        <taxon>Pseudomonadota</taxon>
        <taxon>Gammaproteobacteria</taxon>
        <taxon>Enterobacterales</taxon>
        <taxon>Morganellaceae</taxon>
        <taxon>Proteus</taxon>
    </lineage>
</organism>
<dbReference type="GO" id="GO:1902600">
    <property type="term" value="P:proton transmembrane transport"/>
    <property type="evidence" value="ECO:0007669"/>
    <property type="project" value="InterPro"/>
</dbReference>
<dbReference type="Gene3D" id="1.20.1530.20">
    <property type="match status" value="1"/>
</dbReference>
<feature type="transmembrane region" description="Helical" evidence="9">
    <location>
        <begin position="306"/>
        <end position="328"/>
    </location>
</feature>
<dbReference type="GO" id="GO:0016020">
    <property type="term" value="C:membrane"/>
    <property type="evidence" value="ECO:0007669"/>
    <property type="project" value="UniProtKB-SubCell"/>
</dbReference>
<keyword evidence="7" id="KW-0406">Ion transport</keyword>
<comment type="caution">
    <text evidence="11">The sequence shown here is derived from an EMBL/GenBank/DDBJ whole genome shotgun (WGS) entry which is preliminary data.</text>
</comment>
<comment type="subcellular location">
    <subcellularLocation>
        <location evidence="1">Membrane</location>
        <topology evidence="1">Multi-pass membrane protein</topology>
    </subcellularLocation>
</comment>
<feature type="transmembrane region" description="Helical" evidence="9">
    <location>
        <begin position="148"/>
        <end position="171"/>
    </location>
</feature>
<feature type="transmembrane region" description="Helical" evidence="9">
    <location>
        <begin position="369"/>
        <end position="388"/>
    </location>
</feature>
<reference evidence="11 12" key="1">
    <citation type="submission" date="2016-04" db="EMBL/GenBank/DDBJ databases">
        <title>ATOL: Assembling a taxonomically balanced genome-scale reconstruction of the evolutionary history of the Enterobacteriaceae.</title>
        <authorList>
            <person name="Plunkett G.III."/>
            <person name="Neeno-Eckwall E.C."/>
            <person name="Glasner J.D."/>
            <person name="Perna N.T."/>
        </authorList>
    </citation>
    <scope>NUCLEOTIDE SEQUENCE [LARGE SCALE GENOMIC DNA]</scope>
    <source>
        <strain evidence="11 12">ATCC 19692</strain>
    </source>
</reference>
<dbReference type="Pfam" id="PF00999">
    <property type="entry name" value="Na_H_Exchanger"/>
    <property type="match status" value="1"/>
</dbReference>
<dbReference type="GO" id="GO:0015297">
    <property type="term" value="F:antiporter activity"/>
    <property type="evidence" value="ECO:0007669"/>
    <property type="project" value="UniProtKB-KW"/>
</dbReference>
<keyword evidence="3" id="KW-0813">Transport</keyword>
<keyword evidence="8 9" id="KW-0472">Membrane</keyword>
<dbReference type="InterPro" id="IPR038770">
    <property type="entry name" value="Na+/solute_symporter_sf"/>
</dbReference>
<evidence type="ECO:0000256" key="5">
    <source>
        <dbReference type="ARBA" id="ARBA00022692"/>
    </source>
</evidence>
<sequence>MPHSTPLITTIVGGLALAYILGMIAQRLKISPLVGYLAAGVLAGPFTPGFVADTSLAPELAEIGVILLMFGVGLHFSLKDLMAVKAIAIPGAIAQIAVATLLGLGLSAFFGWGLFSGIVFGLCLSTASTVVLLRALEERGLIDSQRGQIAIGWLIVEDLAMVLALVLLPAAANMLESSDQTSISQLMINLGITIGKVVAFILIMMVVGRKLIPWILAKTAATGSRELFTLCVLALALGIAYAAVSLFDASFALGAFFAGMVLNESDLSHRAAQDTLPLRDAFAVLFFVSVGMLFDPMVLIEHPLGILATLAIIIIGKSAAALLIVRMFGHTRRTALTISASLAQIGEFAFILAGLGVTLNVLEPDARNLVLAGALVSIMLNPILFSLLDRYLAKTETKEEVDKQEQEEKKEEEMPIPVDICGHAIIVGYGRAGSMLSEKLLAQSIPLVIIENSRKKFAELKEKGLNTVLGNASTKDSLALARVDCAKSLLLTIPNGYEAADIAETARGMNPDLNIIVRAHFDDIIVRANYDEEASFIREKGADHIVIDEDQTAAAMAEMLTKEVEFGCAIDETPDDGQQVIAPNLAQ</sequence>
<feature type="transmembrane region" description="Helical" evidence="9">
    <location>
        <begin position="227"/>
        <end position="244"/>
    </location>
</feature>
<feature type="transmembrane region" description="Helical" evidence="9">
    <location>
        <begin position="118"/>
        <end position="136"/>
    </location>
</feature>
<keyword evidence="6 9" id="KW-1133">Transmembrane helix</keyword>
<dbReference type="AlphaFoldDB" id="A0A198GEQ3"/>
<proteinExistence type="inferred from homology"/>
<dbReference type="EMBL" id="LXEN01000042">
    <property type="protein sequence ID" value="OAT34701.1"/>
    <property type="molecule type" value="Genomic_DNA"/>
</dbReference>
<dbReference type="SUPFAM" id="SSF51735">
    <property type="entry name" value="NAD(P)-binding Rossmann-fold domains"/>
    <property type="match status" value="1"/>
</dbReference>
<evidence type="ECO:0000256" key="3">
    <source>
        <dbReference type="ARBA" id="ARBA00022448"/>
    </source>
</evidence>
<feature type="domain" description="RCK N-terminal" evidence="10">
    <location>
        <begin position="421"/>
        <end position="546"/>
    </location>
</feature>
<dbReference type="InterPro" id="IPR006153">
    <property type="entry name" value="Cation/H_exchanger_TM"/>
</dbReference>
<comment type="similarity">
    <text evidence="2">Belongs to the monovalent cation:proton antiporter 2 (CPA2) transporter (TC 2.A.37) family.</text>
</comment>
<evidence type="ECO:0000256" key="8">
    <source>
        <dbReference type="ARBA" id="ARBA00023136"/>
    </source>
</evidence>
<feature type="transmembrane region" description="Helical" evidence="9">
    <location>
        <begin position="6"/>
        <end position="26"/>
    </location>
</feature>
<evidence type="ECO:0000256" key="6">
    <source>
        <dbReference type="ARBA" id="ARBA00022989"/>
    </source>
</evidence>
<evidence type="ECO:0000256" key="9">
    <source>
        <dbReference type="SAM" id="Phobius"/>
    </source>
</evidence>
<feature type="transmembrane region" description="Helical" evidence="9">
    <location>
        <begin position="335"/>
        <end position="357"/>
    </location>
</feature>
<dbReference type="GO" id="GO:0006813">
    <property type="term" value="P:potassium ion transport"/>
    <property type="evidence" value="ECO:0007669"/>
    <property type="project" value="InterPro"/>
</dbReference>
<evidence type="ECO:0000256" key="7">
    <source>
        <dbReference type="ARBA" id="ARBA00023065"/>
    </source>
</evidence>
<dbReference type="OrthoDB" id="9781411at2"/>
<dbReference type="Proteomes" id="UP000094023">
    <property type="component" value="Unassembled WGS sequence"/>
</dbReference>
<dbReference type="InterPro" id="IPR036291">
    <property type="entry name" value="NAD(P)-bd_dom_sf"/>
</dbReference>
<dbReference type="NCBIfam" id="NF007950">
    <property type="entry name" value="PRK10669.1"/>
    <property type="match status" value="1"/>
</dbReference>
<accession>A0A198GEQ3</accession>
<dbReference type="NCBIfam" id="TIGR00932">
    <property type="entry name" value="2a37"/>
    <property type="match status" value="1"/>
</dbReference>
<evidence type="ECO:0000259" key="10">
    <source>
        <dbReference type="PROSITE" id="PS51201"/>
    </source>
</evidence>
<protein>
    <submittedName>
        <fullName evidence="11">Putative glutathione-regulated potassium-efflux system protein</fullName>
    </submittedName>
</protein>
<dbReference type="STRING" id="1354337.M983_1016"/>
<dbReference type="PATRIC" id="fig|1354337.4.peg.1035"/>
<dbReference type="PROSITE" id="PS51201">
    <property type="entry name" value="RCK_N"/>
    <property type="match status" value="1"/>
</dbReference>
<feature type="transmembrane region" description="Helical" evidence="9">
    <location>
        <begin position="57"/>
        <end position="76"/>
    </location>
</feature>
<dbReference type="PANTHER" id="PTHR42751:SF1">
    <property type="entry name" value="CATION_PROTON ANTIPORTER YBAL-RELATED"/>
    <property type="match status" value="1"/>
</dbReference>
<feature type="transmembrane region" description="Helical" evidence="9">
    <location>
        <begin position="33"/>
        <end position="51"/>
    </location>
</feature>
<evidence type="ECO:0000256" key="2">
    <source>
        <dbReference type="ARBA" id="ARBA00005551"/>
    </source>
</evidence>
<evidence type="ECO:0000256" key="1">
    <source>
        <dbReference type="ARBA" id="ARBA00004141"/>
    </source>
</evidence>
<feature type="transmembrane region" description="Helical" evidence="9">
    <location>
        <begin position="88"/>
        <end position="112"/>
    </location>
</feature>
<name>A0A198GEQ3_9GAMM</name>
<dbReference type="PANTHER" id="PTHR42751">
    <property type="entry name" value="SODIUM/HYDROGEN EXCHANGER FAMILY/TRKA DOMAIN PROTEIN"/>
    <property type="match status" value="1"/>
</dbReference>
<dbReference type="Gene3D" id="3.40.50.720">
    <property type="entry name" value="NAD(P)-binding Rossmann-like Domain"/>
    <property type="match status" value="1"/>
</dbReference>
<dbReference type="RefSeq" id="WP_066748046.1">
    <property type="nucleotide sequence ID" value="NZ_LXEN01000042.1"/>
</dbReference>
<keyword evidence="12" id="KW-1185">Reference proteome</keyword>
<evidence type="ECO:0000313" key="12">
    <source>
        <dbReference type="Proteomes" id="UP000094023"/>
    </source>
</evidence>
<gene>
    <name evidence="11" type="ORF">M983_1016</name>
</gene>
<keyword evidence="4" id="KW-0050">Antiport</keyword>
<dbReference type="GO" id="GO:0008324">
    <property type="term" value="F:monoatomic cation transmembrane transporter activity"/>
    <property type="evidence" value="ECO:0007669"/>
    <property type="project" value="InterPro"/>
</dbReference>
<keyword evidence="5 9" id="KW-0812">Transmembrane</keyword>
<evidence type="ECO:0000256" key="4">
    <source>
        <dbReference type="ARBA" id="ARBA00022449"/>
    </source>
</evidence>
<dbReference type="InterPro" id="IPR003148">
    <property type="entry name" value="RCK_N"/>
</dbReference>
<evidence type="ECO:0000313" key="11">
    <source>
        <dbReference type="EMBL" id="OAT34701.1"/>
    </source>
</evidence>
<dbReference type="InterPro" id="IPR004771">
    <property type="entry name" value="K/H_exchanger"/>
</dbReference>